<keyword evidence="3 4" id="KW-0408">Iron</keyword>
<dbReference type="GO" id="GO:0020037">
    <property type="term" value="F:heme binding"/>
    <property type="evidence" value="ECO:0007669"/>
    <property type="project" value="InterPro"/>
</dbReference>
<reference evidence="6 7" key="1">
    <citation type="journal article" date="2010" name="J. Bacteriol.">
        <title>Genome sequence of Fulvimarina pelagi HTCC2506T, a Mn(II)-oxidizing alphaproteobacterium possessing an aerobic anoxygenic photosynthetic gene cluster and Xanthorhodopsin.</title>
        <authorList>
            <person name="Kang I."/>
            <person name="Oh H.M."/>
            <person name="Lim S.I."/>
            <person name="Ferriera S."/>
            <person name="Giovannoni S.J."/>
            <person name="Cho J.C."/>
        </authorList>
    </citation>
    <scope>NUCLEOTIDE SEQUENCE [LARGE SCALE GENOMIC DNA]</scope>
    <source>
        <strain evidence="6 7">HTCC2506</strain>
    </source>
</reference>
<evidence type="ECO:0000256" key="4">
    <source>
        <dbReference type="PROSITE-ProRule" id="PRU00433"/>
    </source>
</evidence>
<dbReference type="Pfam" id="PF00034">
    <property type="entry name" value="Cytochrom_C"/>
    <property type="match status" value="1"/>
</dbReference>
<dbReference type="Gene3D" id="1.10.760.10">
    <property type="entry name" value="Cytochrome c-like domain"/>
    <property type="match status" value="1"/>
</dbReference>
<comment type="caution">
    <text evidence="6">The sequence shown here is derived from an EMBL/GenBank/DDBJ whole genome shotgun (WGS) entry which is preliminary data.</text>
</comment>
<dbReference type="SUPFAM" id="SSF46626">
    <property type="entry name" value="Cytochrome c"/>
    <property type="match status" value="2"/>
</dbReference>
<protein>
    <submittedName>
        <fullName evidence="6">Cytochrome c-553</fullName>
    </submittedName>
</protein>
<dbReference type="RefSeq" id="WP_007067304.1">
    <property type="nucleotide sequence ID" value="NZ_DS022272.1"/>
</dbReference>
<dbReference type="PANTHER" id="PTHR35008">
    <property type="entry name" value="BLL4482 PROTEIN-RELATED"/>
    <property type="match status" value="1"/>
</dbReference>
<keyword evidence="2 4" id="KW-0479">Metal-binding</keyword>
<evidence type="ECO:0000256" key="2">
    <source>
        <dbReference type="ARBA" id="ARBA00022723"/>
    </source>
</evidence>
<dbReference type="STRING" id="217511.GCA_001463845_00913"/>
<name>Q0G4T4_9HYPH</name>
<feature type="domain" description="Cytochrome c" evidence="5">
    <location>
        <begin position="39"/>
        <end position="147"/>
    </location>
</feature>
<dbReference type="EMBL" id="AATP01000001">
    <property type="protein sequence ID" value="EAU43330.1"/>
    <property type="molecule type" value="Genomic_DNA"/>
</dbReference>
<keyword evidence="7" id="KW-1185">Reference proteome</keyword>
<dbReference type="InterPro" id="IPR051459">
    <property type="entry name" value="Cytochrome_c-type_DH"/>
</dbReference>
<keyword evidence="1 4" id="KW-0349">Heme</keyword>
<accession>Q0G4T4</accession>
<feature type="domain" description="Cytochrome c" evidence="5">
    <location>
        <begin position="192"/>
        <end position="303"/>
    </location>
</feature>
<organism evidence="6 7">
    <name type="scientific">Fulvimarina pelagi HTCC2506</name>
    <dbReference type="NCBI Taxonomy" id="314231"/>
    <lineage>
        <taxon>Bacteria</taxon>
        <taxon>Pseudomonadati</taxon>
        <taxon>Pseudomonadota</taxon>
        <taxon>Alphaproteobacteria</taxon>
        <taxon>Hyphomicrobiales</taxon>
        <taxon>Aurantimonadaceae</taxon>
        <taxon>Fulvimarina</taxon>
    </lineage>
</organism>
<dbReference type="Proteomes" id="UP000004310">
    <property type="component" value="Unassembled WGS sequence"/>
</dbReference>
<dbReference type="InterPro" id="IPR036909">
    <property type="entry name" value="Cyt_c-like_dom_sf"/>
</dbReference>
<dbReference type="GO" id="GO:0046872">
    <property type="term" value="F:metal ion binding"/>
    <property type="evidence" value="ECO:0007669"/>
    <property type="project" value="UniProtKB-KW"/>
</dbReference>
<evidence type="ECO:0000259" key="5">
    <source>
        <dbReference type="PROSITE" id="PS51007"/>
    </source>
</evidence>
<evidence type="ECO:0000256" key="3">
    <source>
        <dbReference type="ARBA" id="ARBA00023004"/>
    </source>
</evidence>
<evidence type="ECO:0000256" key="1">
    <source>
        <dbReference type="ARBA" id="ARBA00022617"/>
    </source>
</evidence>
<evidence type="ECO:0000313" key="6">
    <source>
        <dbReference type="EMBL" id="EAU43330.1"/>
    </source>
</evidence>
<dbReference type="PANTHER" id="PTHR35008:SF8">
    <property type="entry name" value="ALCOHOL DEHYDROGENASE CYTOCHROME C SUBUNIT"/>
    <property type="match status" value="1"/>
</dbReference>
<dbReference type="eggNOG" id="COG2010">
    <property type="taxonomic scope" value="Bacteria"/>
</dbReference>
<dbReference type="AlphaFoldDB" id="Q0G4T4"/>
<sequence length="310" mass="32782">MKRALIAFLTVALVVAGVGWLLTAPSTLDAAILPNPKTGNAERGELVFWAGGCASCHADGDAEEEEKLRLGGGDPIESDFGTFYAPNISPDPDAGIGNWSFTDFANAMKQGVSPDGQHYYPAFPYSSYARILDQDLADLWAFLQTLPAVADAAPDNEIPFPFNIRRGVGVWKFAFLDDASEPIVALPEDAGESAGRGRYLVEALGHCGQCHTPRSFMGAGGMIESKWLAGGPNPDGDGRIPNITSSEAGVGSWSESDLAYYFESGFTPDFDSVGGSMVDVQENLAQLPAADREAIAAYLKAVPPIGAEAE</sequence>
<dbReference type="PROSITE" id="PS51007">
    <property type="entry name" value="CYTC"/>
    <property type="match status" value="2"/>
</dbReference>
<proteinExistence type="predicted"/>
<evidence type="ECO:0000313" key="7">
    <source>
        <dbReference type="Proteomes" id="UP000004310"/>
    </source>
</evidence>
<dbReference type="InterPro" id="IPR009056">
    <property type="entry name" value="Cyt_c-like_dom"/>
</dbReference>
<gene>
    <name evidence="6" type="ORF">FP2506_10811</name>
</gene>
<dbReference type="GO" id="GO:0009055">
    <property type="term" value="F:electron transfer activity"/>
    <property type="evidence" value="ECO:0007669"/>
    <property type="project" value="InterPro"/>
</dbReference>
<dbReference type="HOGENOM" id="CLU_028594_2_1_5"/>